<keyword evidence="2" id="KW-1185">Reference proteome</keyword>
<protein>
    <submittedName>
        <fullName evidence="1">Uncharacterized protein</fullName>
    </submittedName>
</protein>
<dbReference type="Proteomes" id="UP001165960">
    <property type="component" value="Unassembled WGS sequence"/>
</dbReference>
<organism evidence="1 2">
    <name type="scientific">Entomophthora muscae</name>
    <dbReference type="NCBI Taxonomy" id="34485"/>
    <lineage>
        <taxon>Eukaryota</taxon>
        <taxon>Fungi</taxon>
        <taxon>Fungi incertae sedis</taxon>
        <taxon>Zoopagomycota</taxon>
        <taxon>Entomophthoromycotina</taxon>
        <taxon>Entomophthoromycetes</taxon>
        <taxon>Entomophthorales</taxon>
        <taxon>Entomophthoraceae</taxon>
        <taxon>Entomophthora</taxon>
    </lineage>
</organism>
<accession>A0ACC2TIH8</accession>
<proteinExistence type="predicted"/>
<comment type="caution">
    <text evidence="1">The sequence shown here is derived from an EMBL/GenBank/DDBJ whole genome shotgun (WGS) entry which is preliminary data.</text>
</comment>
<dbReference type="EMBL" id="QTSX02002864">
    <property type="protein sequence ID" value="KAJ9074271.1"/>
    <property type="molecule type" value="Genomic_DNA"/>
</dbReference>
<gene>
    <name evidence="1" type="ORF">DSO57_1007963</name>
</gene>
<evidence type="ECO:0000313" key="2">
    <source>
        <dbReference type="Proteomes" id="UP001165960"/>
    </source>
</evidence>
<reference evidence="1" key="1">
    <citation type="submission" date="2022-04" db="EMBL/GenBank/DDBJ databases">
        <title>Genome of the entomopathogenic fungus Entomophthora muscae.</title>
        <authorList>
            <person name="Elya C."/>
            <person name="Lovett B.R."/>
            <person name="Lee E."/>
            <person name="Macias A.M."/>
            <person name="Hajek A.E."/>
            <person name="De Bivort B.L."/>
            <person name="Kasson M.T."/>
            <person name="De Fine Licht H.H."/>
            <person name="Stajich J.E."/>
        </authorList>
    </citation>
    <scope>NUCLEOTIDE SEQUENCE</scope>
    <source>
        <strain evidence="1">Berkeley</strain>
    </source>
</reference>
<evidence type="ECO:0000313" key="1">
    <source>
        <dbReference type="EMBL" id="KAJ9074271.1"/>
    </source>
</evidence>
<name>A0ACC2TIH8_9FUNG</name>
<sequence length="558" mass="60184">MGYNEFTFGSRRSDVLSTRGMVSSSQPLATQAGLDILKQGGNAADAAIATVACLNVTEPSSTGIGGDAFCLFYSAKDKSVRAINGSGRSPQAVTLEKVLSELPQGSTQIPYNSPHAITVPGACAAMVDTVKKFGSGKLSMSDIYSRAIQLAEEGYPVSDITAHEWGKSEGLLSKACNGHEMLLNGRAPKAGEVIRLPNLAKTYRAVAEHGKDGFYKGKIAEAIVAVITSQGGVMSLEDLAAHSTEEVEAISYKFQDKVQVYECPPNGQGLTALIAMGLLDVLQEDKIIPSLEDLDPHSPAYLHLLIEVLRIAFADTRQHVTDTDFYHIPASHFLNKEYLRSRAKLFNPTTSSVDVNAGSPLNSSNTAHLAVVDEEGNACSFIMSNYNGFGSCMVPKGYGFTLQNRGCNFSLGRSHPNRIEPKKRPYHTIIPAMALMPDNELWLCFGVMGAFMQPQGQLMVLLNCLIGKMSPQRAIDHPRFCISPDDGIVLIEPGFSDETVVALQKMGHRIKVVTGYDRTVFGRGQMIQRTLQSHTDGTRSAVLTGACDPRSDGQVAGY</sequence>